<dbReference type="KEGG" id="ful:C4N20_03185"/>
<keyword evidence="1" id="KW-1133">Transmembrane helix</keyword>
<evidence type="ECO:0000313" key="2">
    <source>
        <dbReference type="EMBL" id="SQJ11013.1"/>
    </source>
</evidence>
<dbReference type="EMBL" id="LS483487">
    <property type="protein sequence ID" value="SQJ11013.1"/>
    <property type="molecule type" value="Genomic_DNA"/>
</dbReference>
<keyword evidence="1" id="KW-0812">Transmembrane</keyword>
<dbReference type="AlphaFoldDB" id="A0AAX1TSN2"/>
<feature type="transmembrane region" description="Helical" evidence="1">
    <location>
        <begin position="87"/>
        <end position="109"/>
    </location>
</feature>
<feature type="transmembrane region" description="Helical" evidence="1">
    <location>
        <begin position="304"/>
        <end position="325"/>
    </location>
</feature>
<feature type="transmembrane region" description="Helical" evidence="1">
    <location>
        <begin position="379"/>
        <end position="399"/>
    </location>
</feature>
<proteinExistence type="predicted"/>
<organism evidence="2 3">
    <name type="scientific">Fusobacterium ulcerans</name>
    <dbReference type="NCBI Taxonomy" id="861"/>
    <lineage>
        <taxon>Bacteria</taxon>
        <taxon>Fusobacteriati</taxon>
        <taxon>Fusobacteriota</taxon>
        <taxon>Fusobacteriia</taxon>
        <taxon>Fusobacteriales</taxon>
        <taxon>Fusobacteriaceae</taxon>
        <taxon>Fusobacterium</taxon>
    </lineage>
</organism>
<name>A0AAX1TSN2_9FUSO</name>
<evidence type="ECO:0008006" key="4">
    <source>
        <dbReference type="Google" id="ProtNLM"/>
    </source>
</evidence>
<feature type="transmembrane region" description="Helical" evidence="1">
    <location>
        <begin position="116"/>
        <end position="135"/>
    </location>
</feature>
<dbReference type="RefSeq" id="WP_005980933.1">
    <property type="nucleotide sequence ID" value="NZ_BAABXY010000001.1"/>
</dbReference>
<dbReference type="InterPro" id="IPR049576">
    <property type="entry name" value="HDC-like"/>
</dbReference>
<sequence>MAMNSLQAFIVLAIVYYAGEFIGTRTKAWIPSVFVTACLFLFGYWTFFPKNIVDIAGLGAPLGGLLAIMLCITHMGTIISIEQLKSQWKIICVTLAGLLGMVVFCWFICIPLVGRAFVIAGLPSLTGGIVAATMMNQAAAAKGLNVAAVLAIAMYAIQGFVGYPLTAIVLKKEGKMLLERYHKGERGVLGNEGVDAGTGNMAVKEETKKTLIPPMPEKYSTTAFILLKLMLVSYLSTLISGWTGGKLNAAVITLVLGIVFTELGFLDKNSLQKSGSYGFLMYVLMIFVFSGLKDATPEMLLECIGPMFVIIVVGVIGMGILSIAVGKFLNVSWRMALATSLTALYGFPPNYILTEEAAKALAQTPEEKQFLMDNTLPQMIVGGFVTVTITSVIIAGIFVNLI</sequence>
<accession>A0AAX1TSN2</accession>
<feature type="transmembrane region" description="Helical" evidence="1">
    <location>
        <begin position="28"/>
        <end position="48"/>
    </location>
</feature>
<evidence type="ECO:0000313" key="3">
    <source>
        <dbReference type="Proteomes" id="UP000249008"/>
    </source>
</evidence>
<feature type="transmembrane region" description="Helical" evidence="1">
    <location>
        <begin position="275"/>
        <end position="292"/>
    </location>
</feature>
<feature type="transmembrane region" description="Helical" evidence="1">
    <location>
        <begin position="147"/>
        <end position="170"/>
    </location>
</feature>
<feature type="transmembrane region" description="Helical" evidence="1">
    <location>
        <begin position="249"/>
        <end position="266"/>
    </location>
</feature>
<feature type="transmembrane region" description="Helical" evidence="1">
    <location>
        <begin position="60"/>
        <end position="81"/>
    </location>
</feature>
<dbReference type="GeneID" id="78453800"/>
<dbReference type="Proteomes" id="UP000249008">
    <property type="component" value="Chromosome 1"/>
</dbReference>
<evidence type="ECO:0000256" key="1">
    <source>
        <dbReference type="SAM" id="Phobius"/>
    </source>
</evidence>
<feature type="transmembrane region" description="Helical" evidence="1">
    <location>
        <begin position="5"/>
        <end position="22"/>
    </location>
</feature>
<keyword evidence="1" id="KW-0472">Membrane</keyword>
<gene>
    <name evidence="2" type="ORF">NCTC12112_02520</name>
</gene>
<dbReference type="CDD" id="cd21416">
    <property type="entry name" value="HDC_protein"/>
    <property type="match status" value="1"/>
</dbReference>
<reference evidence="2 3" key="1">
    <citation type="submission" date="2018-06" db="EMBL/GenBank/DDBJ databases">
        <authorList>
            <consortium name="Pathogen Informatics"/>
            <person name="Doyle S."/>
        </authorList>
    </citation>
    <scope>NUCLEOTIDE SEQUENCE [LARGE SCALE GENOMIC DNA]</scope>
    <source>
        <strain evidence="2 3">NCTC12112</strain>
    </source>
</reference>
<protein>
    <recommendedName>
        <fullName evidence="4">Sodium:glutamate symporter</fullName>
    </recommendedName>
</protein>